<dbReference type="InterPro" id="IPR012338">
    <property type="entry name" value="Beta-lactam/transpept-like"/>
</dbReference>
<feature type="domain" description="Penicillin-binding protein transpeptidase" evidence="2">
    <location>
        <begin position="127"/>
        <end position="426"/>
    </location>
</feature>
<accession>A0ABV6YTY4</accession>
<dbReference type="InterPro" id="IPR050515">
    <property type="entry name" value="Beta-lactam/transpept"/>
</dbReference>
<sequence>MSLRRDQPTNYLKIVEIFLAPCLILLMMYLFTSCRSGELCSRLIHFTQQMLKPPPNEALDTTRSPTQVLEKKELQPLFEKQNLVNLQSKYLDLVVKDHPIRVETSLDIPLQSFVLQKLNRSFARYVGIVVMDPQTGRILTMVGHDRLDAANNPCLDNSFPAASIFKIVTAAAAIEQLNLDQDSRLSFNGRKHTLYRYQLKDRKNRWTTQISLRDSFAQSVNPVFGKIGSLYLKKSGLEKYAQAFGFNCEIDFEISLPPSNVTVGDKDYNWAEIASGFNRETRITPLHGGLLVSTILHQGRLIAPTIIDQITDEQGEILYRNRLATIKQVISEKTSTILADLMTETVDSGTSRKTFRGYQKDPVLSKLRIGGKTGSISNHAHDARFDWFVGYAEEKNGSEQIVVSIVVAHEKYIGTRAATYARMIMKHYFQHHFASNQTASDPSQG</sequence>
<reference evidence="3 4" key="1">
    <citation type="submission" date="2024-09" db="EMBL/GenBank/DDBJ databases">
        <title>Laminarin stimulates single cell rates of sulfate reduction while oxygen inhibits transcriptomic activity in coastal marine sediment.</title>
        <authorList>
            <person name="Lindsay M."/>
            <person name="Orcutt B."/>
            <person name="Emerson D."/>
            <person name="Stepanauskas R."/>
            <person name="D'Angelo T."/>
        </authorList>
    </citation>
    <scope>NUCLEOTIDE SEQUENCE [LARGE SCALE GENOMIC DNA]</scope>
    <source>
        <strain evidence="3">SAG AM-311-K15</strain>
    </source>
</reference>
<dbReference type="PROSITE" id="PS51257">
    <property type="entry name" value="PROKAR_LIPOPROTEIN"/>
    <property type="match status" value="1"/>
</dbReference>
<dbReference type="Gene3D" id="3.40.710.10">
    <property type="entry name" value="DD-peptidase/beta-lactamase superfamily"/>
    <property type="match status" value="1"/>
</dbReference>
<dbReference type="PANTHER" id="PTHR30627">
    <property type="entry name" value="PEPTIDOGLYCAN D,D-TRANSPEPTIDASE"/>
    <property type="match status" value="1"/>
</dbReference>
<dbReference type="InterPro" id="IPR001460">
    <property type="entry name" value="PCN-bd_Tpept"/>
</dbReference>
<gene>
    <name evidence="3" type="ORF">ACFL27_05595</name>
</gene>
<proteinExistence type="predicted"/>
<keyword evidence="1" id="KW-1133">Transmembrane helix</keyword>
<protein>
    <submittedName>
        <fullName evidence="3">Penicillin-binding transpeptidase domain-containing protein</fullName>
    </submittedName>
</protein>
<dbReference type="SUPFAM" id="SSF56601">
    <property type="entry name" value="beta-lactamase/transpeptidase-like"/>
    <property type="match status" value="1"/>
</dbReference>
<evidence type="ECO:0000256" key="1">
    <source>
        <dbReference type="SAM" id="Phobius"/>
    </source>
</evidence>
<evidence type="ECO:0000313" key="3">
    <source>
        <dbReference type="EMBL" id="MFC1849666.1"/>
    </source>
</evidence>
<keyword evidence="1" id="KW-0812">Transmembrane</keyword>
<organism evidence="3 4">
    <name type="scientific">candidate division CSSED10-310 bacterium</name>
    <dbReference type="NCBI Taxonomy" id="2855610"/>
    <lineage>
        <taxon>Bacteria</taxon>
        <taxon>Bacteria division CSSED10-310</taxon>
    </lineage>
</organism>
<dbReference type="PANTHER" id="PTHR30627:SF2">
    <property type="entry name" value="PEPTIDOGLYCAN D,D-TRANSPEPTIDASE MRDA"/>
    <property type="match status" value="1"/>
</dbReference>
<feature type="transmembrane region" description="Helical" evidence="1">
    <location>
        <begin position="12"/>
        <end position="31"/>
    </location>
</feature>
<keyword evidence="4" id="KW-1185">Reference proteome</keyword>
<evidence type="ECO:0000259" key="2">
    <source>
        <dbReference type="Pfam" id="PF00905"/>
    </source>
</evidence>
<evidence type="ECO:0000313" key="4">
    <source>
        <dbReference type="Proteomes" id="UP001594351"/>
    </source>
</evidence>
<comment type="caution">
    <text evidence="3">The sequence shown here is derived from an EMBL/GenBank/DDBJ whole genome shotgun (WGS) entry which is preliminary data.</text>
</comment>
<keyword evidence="1" id="KW-0472">Membrane</keyword>
<dbReference type="EMBL" id="JBHPBY010000052">
    <property type="protein sequence ID" value="MFC1849666.1"/>
    <property type="molecule type" value="Genomic_DNA"/>
</dbReference>
<dbReference type="Pfam" id="PF00905">
    <property type="entry name" value="Transpeptidase"/>
    <property type="match status" value="1"/>
</dbReference>
<dbReference type="Proteomes" id="UP001594351">
    <property type="component" value="Unassembled WGS sequence"/>
</dbReference>
<name>A0ABV6YTY4_UNCC1</name>